<dbReference type="Gene3D" id="6.10.140.1950">
    <property type="match status" value="1"/>
</dbReference>
<protein>
    <recommendedName>
        <fullName evidence="7 8">Peptide chain release factor 1</fullName>
        <shortName evidence="8">RF-1</shortName>
    </recommendedName>
</protein>
<comment type="subcellular location">
    <subcellularLocation>
        <location evidence="2 8">Cytoplasm</location>
    </subcellularLocation>
</comment>
<evidence type="ECO:0000256" key="1">
    <source>
        <dbReference type="ARBA" id="ARBA00002986"/>
    </source>
</evidence>
<proteinExistence type="inferred from homology"/>
<keyword evidence="5 8" id="KW-0963">Cytoplasm</keyword>
<dbReference type="PANTHER" id="PTHR43804:SF7">
    <property type="entry name" value="LD18447P"/>
    <property type="match status" value="1"/>
</dbReference>
<reference evidence="10" key="1">
    <citation type="journal article" name="DNA Res.">
        <title>The physiological potential of anammox bacteria as revealed by their core genome structure.</title>
        <authorList>
            <person name="Okubo T."/>
            <person name="Toyoda A."/>
            <person name="Fukuhara K."/>
            <person name="Uchiyama I."/>
            <person name="Harigaya Y."/>
            <person name="Kuroiwa M."/>
            <person name="Suzuki T."/>
            <person name="Murakami Y."/>
            <person name="Suwa Y."/>
            <person name="Takami H."/>
        </authorList>
    </citation>
    <scope>NUCLEOTIDE SEQUENCE</scope>
    <source>
        <strain evidence="10">317325-2</strain>
    </source>
</reference>
<dbReference type="FunFam" id="3.30.70.1660:FF:000004">
    <property type="entry name" value="Peptide chain release factor 1"/>
    <property type="match status" value="1"/>
</dbReference>
<accession>A0A809SDH6</accession>
<dbReference type="SMART" id="SM00937">
    <property type="entry name" value="PCRF"/>
    <property type="match status" value="1"/>
</dbReference>
<organism evidence="10 11">
    <name type="scientific">Candidatus Nitrosymbiomonas proteolyticus</name>
    <dbReference type="NCBI Taxonomy" id="2608984"/>
    <lineage>
        <taxon>Bacteria</taxon>
        <taxon>Bacillati</taxon>
        <taxon>Armatimonadota</taxon>
        <taxon>Armatimonadota incertae sedis</taxon>
        <taxon>Candidatus Nitrosymbiomonas</taxon>
    </lineage>
</organism>
<keyword evidence="6 8" id="KW-0648">Protein biosynthesis</keyword>
<dbReference type="GO" id="GO:0016149">
    <property type="term" value="F:translation release factor activity, codon specific"/>
    <property type="evidence" value="ECO:0007669"/>
    <property type="project" value="UniProtKB-UniRule"/>
</dbReference>
<dbReference type="EMBL" id="AP021858">
    <property type="protein sequence ID" value="BBO23034.1"/>
    <property type="molecule type" value="Genomic_DNA"/>
</dbReference>
<evidence type="ECO:0000259" key="9">
    <source>
        <dbReference type="SMART" id="SM00937"/>
    </source>
</evidence>
<evidence type="ECO:0000256" key="6">
    <source>
        <dbReference type="ARBA" id="ARBA00022917"/>
    </source>
</evidence>
<evidence type="ECO:0000313" key="11">
    <source>
        <dbReference type="Proteomes" id="UP000662873"/>
    </source>
</evidence>
<dbReference type="Proteomes" id="UP000662873">
    <property type="component" value="Chromosome"/>
</dbReference>
<dbReference type="PANTHER" id="PTHR43804">
    <property type="entry name" value="LD18447P"/>
    <property type="match status" value="1"/>
</dbReference>
<dbReference type="KEGG" id="npy:NPRO_06290"/>
<evidence type="ECO:0000313" key="10">
    <source>
        <dbReference type="EMBL" id="BBO23034.1"/>
    </source>
</evidence>
<dbReference type="InterPro" id="IPR004373">
    <property type="entry name" value="RF-1"/>
</dbReference>
<dbReference type="SUPFAM" id="SSF75620">
    <property type="entry name" value="Release factor"/>
    <property type="match status" value="1"/>
</dbReference>
<comment type="similarity">
    <text evidence="3 8">Belongs to the prokaryotic/mitochondrial release factor family.</text>
</comment>
<dbReference type="NCBIfam" id="NF001859">
    <property type="entry name" value="PRK00591.1"/>
    <property type="match status" value="1"/>
</dbReference>
<feature type="domain" description="Peptide chain release factor" evidence="9">
    <location>
        <begin position="59"/>
        <end position="174"/>
    </location>
</feature>
<name>A0A809SDH6_9BACT</name>
<dbReference type="HAMAP" id="MF_00093">
    <property type="entry name" value="Rel_fac_1"/>
    <property type="match status" value="1"/>
</dbReference>
<evidence type="ECO:0000256" key="7">
    <source>
        <dbReference type="ARBA" id="ARBA00050039"/>
    </source>
</evidence>
<dbReference type="Pfam" id="PF00472">
    <property type="entry name" value="RF-1"/>
    <property type="match status" value="1"/>
</dbReference>
<dbReference type="InterPro" id="IPR045853">
    <property type="entry name" value="Pep_chain_release_fac_I_sf"/>
</dbReference>
<evidence type="ECO:0000256" key="3">
    <source>
        <dbReference type="ARBA" id="ARBA00010835"/>
    </source>
</evidence>
<comment type="PTM">
    <text evidence="8">Methylated by PrmC. Methylation increases the termination efficiency of RF1.</text>
</comment>
<comment type="function">
    <text evidence="1 8">Peptide chain release factor 1 directs the termination of translation in response to the peptide chain termination codons UAG and UAA.</text>
</comment>
<dbReference type="InterPro" id="IPR000352">
    <property type="entry name" value="Pep_chain_release_fac_I"/>
</dbReference>
<dbReference type="Gene3D" id="3.30.70.1660">
    <property type="match status" value="1"/>
</dbReference>
<dbReference type="InterPro" id="IPR050057">
    <property type="entry name" value="Prokaryotic/Mito_RF"/>
</dbReference>
<dbReference type="AlphaFoldDB" id="A0A809SDH6"/>
<keyword evidence="4 8" id="KW-0488">Methylation</keyword>
<feature type="modified residue" description="N5-methylglutamine" evidence="8">
    <location>
        <position position="230"/>
    </location>
</feature>
<sequence>MLDKLAAIEERYDQIEAQLQDLDVVQDPSALQRLGKERASLEEIVGVIKEYRKCLEDLADAESLLSDEEMRDLAQAEIQHLKVRSEELEHNLKLKLLATDPNDDKSVIIEIRQAAGGQEAALFAGELFRMYTRYAERRKWKYDLVEMEESDLGGVSRVVFSIDAVGAYSQLKHESGVHRVQRVPATESGGRIHTSTITVAVLPAVEDVEVEIRSDDLEVSTFRSSSAGGQHMQKNETAIRIVHKPTGIAVTCQDERSQQQNRLKAMEVLRAKLYQLEQERLDRERGALRKGQIGSGDRSEKIRTYNFPQQRITDHRIGLSVHNTTEFMDGAIQEMIDALNQAEQAAKLAALDDSAVGAGRA</sequence>
<dbReference type="NCBIfam" id="TIGR00019">
    <property type="entry name" value="prfA"/>
    <property type="match status" value="1"/>
</dbReference>
<gene>
    <name evidence="8" type="primary">prfA</name>
    <name evidence="10" type="ORF">NPRO_06290</name>
</gene>
<dbReference type="InterPro" id="IPR005139">
    <property type="entry name" value="PCRF"/>
</dbReference>
<dbReference type="Gene3D" id="3.30.160.20">
    <property type="match status" value="1"/>
</dbReference>
<evidence type="ECO:0000256" key="2">
    <source>
        <dbReference type="ARBA" id="ARBA00004496"/>
    </source>
</evidence>
<evidence type="ECO:0000256" key="4">
    <source>
        <dbReference type="ARBA" id="ARBA00022481"/>
    </source>
</evidence>
<evidence type="ECO:0000256" key="8">
    <source>
        <dbReference type="HAMAP-Rule" id="MF_00093"/>
    </source>
</evidence>
<evidence type="ECO:0000256" key="5">
    <source>
        <dbReference type="ARBA" id="ARBA00022490"/>
    </source>
</evidence>
<dbReference type="Pfam" id="PF03462">
    <property type="entry name" value="PCRF"/>
    <property type="match status" value="1"/>
</dbReference>
<dbReference type="FunFam" id="3.30.160.20:FF:000004">
    <property type="entry name" value="Peptide chain release factor 1"/>
    <property type="match status" value="1"/>
</dbReference>
<dbReference type="FunFam" id="3.30.70.1660:FF:000002">
    <property type="entry name" value="Peptide chain release factor 1"/>
    <property type="match status" value="1"/>
</dbReference>
<dbReference type="GO" id="GO:0005829">
    <property type="term" value="C:cytosol"/>
    <property type="evidence" value="ECO:0007669"/>
    <property type="project" value="UniProtKB-ARBA"/>
</dbReference>